<dbReference type="AlphaFoldDB" id="A0A915I9T9"/>
<dbReference type="GO" id="GO:0003924">
    <property type="term" value="F:GTPase activity"/>
    <property type="evidence" value="ECO:0007669"/>
    <property type="project" value="InterPro"/>
</dbReference>
<evidence type="ECO:0000313" key="3">
    <source>
        <dbReference type="Proteomes" id="UP000887565"/>
    </source>
</evidence>
<accession>A0A915I9T9</accession>
<evidence type="ECO:0000256" key="1">
    <source>
        <dbReference type="ARBA" id="ARBA00022741"/>
    </source>
</evidence>
<dbReference type="PROSITE" id="PS51419">
    <property type="entry name" value="RAB"/>
    <property type="match status" value="1"/>
</dbReference>
<dbReference type="NCBIfam" id="TIGR00231">
    <property type="entry name" value="small_GTP"/>
    <property type="match status" value="1"/>
</dbReference>
<dbReference type="GO" id="GO:0005525">
    <property type="term" value="F:GTP binding"/>
    <property type="evidence" value="ECO:0007669"/>
    <property type="project" value="UniProtKB-KW"/>
</dbReference>
<dbReference type="SMART" id="SM00173">
    <property type="entry name" value="RAS"/>
    <property type="match status" value="1"/>
</dbReference>
<dbReference type="InterPro" id="IPR050227">
    <property type="entry name" value="Rab"/>
</dbReference>
<dbReference type="SUPFAM" id="SSF52540">
    <property type="entry name" value="P-loop containing nucleoside triphosphate hydrolases"/>
    <property type="match status" value="1"/>
</dbReference>
<reference evidence="4" key="1">
    <citation type="submission" date="2022-11" db="UniProtKB">
        <authorList>
            <consortium name="WormBaseParasite"/>
        </authorList>
    </citation>
    <scope>IDENTIFICATION</scope>
</reference>
<evidence type="ECO:0000313" key="4">
    <source>
        <dbReference type="WBParaSite" id="nRc.2.0.1.t10637-RA"/>
    </source>
</evidence>
<dbReference type="InterPro" id="IPR027417">
    <property type="entry name" value="P-loop_NTPase"/>
</dbReference>
<dbReference type="SMART" id="SM00175">
    <property type="entry name" value="RAB"/>
    <property type="match status" value="1"/>
</dbReference>
<keyword evidence="2" id="KW-0342">GTP-binding</keyword>
<dbReference type="WBParaSite" id="nRc.2.0.1.t10637-RA">
    <property type="protein sequence ID" value="nRc.2.0.1.t10637-RA"/>
    <property type="gene ID" value="nRc.2.0.1.g10637"/>
</dbReference>
<name>A0A915I9T9_ROMCU</name>
<dbReference type="Gene3D" id="3.40.50.300">
    <property type="entry name" value="P-loop containing nucleotide triphosphate hydrolases"/>
    <property type="match status" value="1"/>
</dbReference>
<dbReference type="InterPro" id="IPR005225">
    <property type="entry name" value="Small_GTP-bd"/>
</dbReference>
<dbReference type="PRINTS" id="PR00449">
    <property type="entry name" value="RASTRNSFRMNG"/>
</dbReference>
<dbReference type="PANTHER" id="PTHR47977">
    <property type="entry name" value="RAS-RELATED PROTEIN RAB"/>
    <property type="match status" value="1"/>
</dbReference>
<dbReference type="Pfam" id="PF00071">
    <property type="entry name" value="Ras"/>
    <property type="match status" value="1"/>
</dbReference>
<dbReference type="InterPro" id="IPR001806">
    <property type="entry name" value="Small_GTPase"/>
</dbReference>
<dbReference type="CDD" id="cd00154">
    <property type="entry name" value="Rab"/>
    <property type="match status" value="1"/>
</dbReference>
<organism evidence="3 4">
    <name type="scientific">Romanomermis culicivorax</name>
    <name type="common">Nematode worm</name>
    <dbReference type="NCBI Taxonomy" id="13658"/>
    <lineage>
        <taxon>Eukaryota</taxon>
        <taxon>Metazoa</taxon>
        <taxon>Ecdysozoa</taxon>
        <taxon>Nematoda</taxon>
        <taxon>Enoplea</taxon>
        <taxon>Dorylaimia</taxon>
        <taxon>Mermithida</taxon>
        <taxon>Mermithoidea</taxon>
        <taxon>Mermithidae</taxon>
        <taxon>Romanomermis</taxon>
    </lineage>
</organism>
<dbReference type="FunFam" id="3.40.50.300:FF:001329">
    <property type="entry name" value="Small GTP-binding protein, putative"/>
    <property type="match status" value="1"/>
</dbReference>
<protein>
    <submittedName>
        <fullName evidence="4">Uncharacterized protein</fullName>
    </submittedName>
</protein>
<sequence>MARRPSVLKVILCGEYGVGKSSIFRRFVYNSFIENADRKSTLGFDHYEKTFKLQLWDTGGLERVASVTTSYFKYADGAILVFAYDGWESFSALSQHVIEIVASAEKAKIFLCGNKCDLLKELTVGGNTPVNENGPNDDDVGKFFDENRISDNENLFGQFFKISCKTNESVQSMFEQIAESLAKNWKAINLPRPDYFRLNNSVDQVRKNSDSCC</sequence>
<keyword evidence="3" id="KW-1185">Reference proteome</keyword>
<evidence type="ECO:0000256" key="2">
    <source>
        <dbReference type="ARBA" id="ARBA00023134"/>
    </source>
</evidence>
<dbReference type="Proteomes" id="UP000887565">
    <property type="component" value="Unplaced"/>
</dbReference>
<keyword evidence="1" id="KW-0547">Nucleotide-binding</keyword>
<dbReference type="OMA" id="ENGPNDD"/>
<proteinExistence type="predicted"/>